<dbReference type="EMBL" id="JANPWB010000007">
    <property type="protein sequence ID" value="KAJ1173573.1"/>
    <property type="molecule type" value="Genomic_DNA"/>
</dbReference>
<proteinExistence type="predicted"/>
<sequence>MKPPHAALDATSGNPGSPRTTKDDLTDGSRKERRTRKHRNQRVSEATIQPQPAEEYCLLSCGRKGEIEELYALDAAQTIKHNKKR</sequence>
<organism evidence="2 3">
    <name type="scientific">Pleurodeles waltl</name>
    <name type="common">Iberian ribbed newt</name>
    <dbReference type="NCBI Taxonomy" id="8319"/>
    <lineage>
        <taxon>Eukaryota</taxon>
        <taxon>Metazoa</taxon>
        <taxon>Chordata</taxon>
        <taxon>Craniata</taxon>
        <taxon>Vertebrata</taxon>
        <taxon>Euteleostomi</taxon>
        <taxon>Amphibia</taxon>
        <taxon>Batrachia</taxon>
        <taxon>Caudata</taxon>
        <taxon>Salamandroidea</taxon>
        <taxon>Salamandridae</taxon>
        <taxon>Pleurodelinae</taxon>
        <taxon>Pleurodeles</taxon>
    </lineage>
</organism>
<protein>
    <submittedName>
        <fullName evidence="2">Uncharacterized protein</fullName>
    </submittedName>
</protein>
<keyword evidence="3" id="KW-1185">Reference proteome</keyword>
<evidence type="ECO:0000313" key="3">
    <source>
        <dbReference type="Proteomes" id="UP001066276"/>
    </source>
</evidence>
<name>A0AAV7TCF9_PLEWA</name>
<accession>A0AAV7TCF9</accession>
<reference evidence="2" key="1">
    <citation type="journal article" date="2022" name="bioRxiv">
        <title>Sequencing and chromosome-scale assembly of the giantPleurodeles waltlgenome.</title>
        <authorList>
            <person name="Brown T."/>
            <person name="Elewa A."/>
            <person name="Iarovenko S."/>
            <person name="Subramanian E."/>
            <person name="Araus A.J."/>
            <person name="Petzold A."/>
            <person name="Susuki M."/>
            <person name="Suzuki K.-i.T."/>
            <person name="Hayashi T."/>
            <person name="Toyoda A."/>
            <person name="Oliveira C."/>
            <person name="Osipova E."/>
            <person name="Leigh N.D."/>
            <person name="Simon A."/>
            <person name="Yun M.H."/>
        </authorList>
    </citation>
    <scope>NUCLEOTIDE SEQUENCE</scope>
    <source>
        <strain evidence="2">20211129_DDA</strain>
        <tissue evidence="2">Liver</tissue>
    </source>
</reference>
<feature type="compositionally biased region" description="Basic residues" evidence="1">
    <location>
        <begin position="31"/>
        <end position="41"/>
    </location>
</feature>
<comment type="caution">
    <text evidence="2">The sequence shown here is derived from an EMBL/GenBank/DDBJ whole genome shotgun (WGS) entry which is preliminary data.</text>
</comment>
<evidence type="ECO:0000256" key="1">
    <source>
        <dbReference type="SAM" id="MobiDB-lite"/>
    </source>
</evidence>
<evidence type="ECO:0000313" key="2">
    <source>
        <dbReference type="EMBL" id="KAJ1173573.1"/>
    </source>
</evidence>
<gene>
    <name evidence="2" type="ORF">NDU88_005403</name>
</gene>
<dbReference type="Proteomes" id="UP001066276">
    <property type="component" value="Chromosome 4_1"/>
</dbReference>
<feature type="compositionally biased region" description="Basic and acidic residues" evidence="1">
    <location>
        <begin position="20"/>
        <end position="30"/>
    </location>
</feature>
<dbReference type="AlphaFoldDB" id="A0AAV7TCF9"/>
<feature type="region of interest" description="Disordered" evidence="1">
    <location>
        <begin position="1"/>
        <end position="49"/>
    </location>
</feature>